<dbReference type="AlphaFoldDB" id="A0A0D0B7E8"/>
<protein>
    <submittedName>
        <fullName evidence="2">Uncharacterized protein</fullName>
    </submittedName>
</protein>
<reference evidence="2 3" key="1">
    <citation type="submission" date="2014-04" db="EMBL/GenBank/DDBJ databases">
        <title>Evolutionary Origins and Diversification of the Mycorrhizal Mutualists.</title>
        <authorList>
            <consortium name="DOE Joint Genome Institute"/>
            <consortium name="Mycorrhizal Genomics Consortium"/>
            <person name="Kohler A."/>
            <person name="Kuo A."/>
            <person name="Nagy L.G."/>
            <person name="Floudas D."/>
            <person name="Copeland A."/>
            <person name="Barry K.W."/>
            <person name="Cichocki N."/>
            <person name="Veneault-Fourrey C."/>
            <person name="LaButti K."/>
            <person name="Lindquist E.A."/>
            <person name="Lipzen A."/>
            <person name="Lundell T."/>
            <person name="Morin E."/>
            <person name="Murat C."/>
            <person name="Riley R."/>
            <person name="Ohm R."/>
            <person name="Sun H."/>
            <person name="Tunlid A."/>
            <person name="Henrissat B."/>
            <person name="Grigoriev I.V."/>
            <person name="Hibbett D.S."/>
            <person name="Martin F."/>
        </authorList>
    </citation>
    <scope>NUCLEOTIDE SEQUENCE [LARGE SCALE GENOMIC DNA]</scope>
    <source>
        <strain evidence="2 3">FD-317 M1</strain>
    </source>
</reference>
<evidence type="ECO:0000313" key="2">
    <source>
        <dbReference type="EMBL" id="KIK49971.1"/>
    </source>
</evidence>
<feature type="region of interest" description="Disordered" evidence="1">
    <location>
        <begin position="44"/>
        <end position="87"/>
    </location>
</feature>
<dbReference type="EMBL" id="KN834947">
    <property type="protein sequence ID" value="KIK49971.1"/>
    <property type="molecule type" value="Genomic_DNA"/>
</dbReference>
<keyword evidence="3" id="KW-1185">Reference proteome</keyword>
<name>A0A0D0B7E8_9AGAR</name>
<accession>A0A0D0B7E8</accession>
<sequence length="87" mass="10010">MRECKRHNERLKVGFQQRPRRFGFYTNKIIHVLVFFLYSGPGPGEGREGGKLEQEGKEESSSNHGDYAGRTGREKGTETKNLPLREE</sequence>
<dbReference type="HOGENOM" id="CLU_2483588_0_0_1"/>
<evidence type="ECO:0000256" key="1">
    <source>
        <dbReference type="SAM" id="MobiDB-lite"/>
    </source>
</evidence>
<evidence type="ECO:0000313" key="3">
    <source>
        <dbReference type="Proteomes" id="UP000053593"/>
    </source>
</evidence>
<proteinExistence type="predicted"/>
<feature type="compositionally biased region" description="Basic and acidic residues" evidence="1">
    <location>
        <begin position="45"/>
        <end position="61"/>
    </location>
</feature>
<dbReference type="Proteomes" id="UP000053593">
    <property type="component" value="Unassembled WGS sequence"/>
</dbReference>
<organism evidence="2 3">
    <name type="scientific">Collybiopsis luxurians FD-317 M1</name>
    <dbReference type="NCBI Taxonomy" id="944289"/>
    <lineage>
        <taxon>Eukaryota</taxon>
        <taxon>Fungi</taxon>
        <taxon>Dikarya</taxon>
        <taxon>Basidiomycota</taxon>
        <taxon>Agaricomycotina</taxon>
        <taxon>Agaricomycetes</taxon>
        <taxon>Agaricomycetidae</taxon>
        <taxon>Agaricales</taxon>
        <taxon>Marasmiineae</taxon>
        <taxon>Omphalotaceae</taxon>
        <taxon>Collybiopsis</taxon>
        <taxon>Collybiopsis luxurians</taxon>
    </lineage>
</organism>
<feature type="compositionally biased region" description="Basic and acidic residues" evidence="1">
    <location>
        <begin position="71"/>
        <end position="87"/>
    </location>
</feature>
<gene>
    <name evidence="2" type="ORF">GYMLUDRAFT_507654</name>
</gene>